<name>A0AA40C9F8_9PEZI</name>
<feature type="region of interest" description="Disordered" evidence="5">
    <location>
        <begin position="1"/>
        <end position="193"/>
    </location>
</feature>
<dbReference type="InterPro" id="IPR050618">
    <property type="entry name" value="Ubq-SigPath_Reg"/>
</dbReference>
<dbReference type="EMBL" id="JAULSR010000002">
    <property type="protein sequence ID" value="KAK0630067.1"/>
    <property type="molecule type" value="Genomic_DNA"/>
</dbReference>
<keyword evidence="7" id="KW-1185">Reference proteome</keyword>
<dbReference type="GO" id="GO:0016020">
    <property type="term" value="C:membrane"/>
    <property type="evidence" value="ECO:0007669"/>
    <property type="project" value="UniProtKB-SubCell"/>
</dbReference>
<evidence type="ECO:0000313" key="6">
    <source>
        <dbReference type="EMBL" id="KAK0630067.1"/>
    </source>
</evidence>
<evidence type="ECO:0000256" key="2">
    <source>
        <dbReference type="ARBA" id="ARBA00022692"/>
    </source>
</evidence>
<feature type="compositionally biased region" description="Pro residues" evidence="5">
    <location>
        <begin position="56"/>
        <end position="72"/>
    </location>
</feature>
<comment type="caution">
    <text evidence="6">The sequence shown here is derived from an EMBL/GenBank/DDBJ whole genome shotgun (WGS) entry which is preliminary data.</text>
</comment>
<evidence type="ECO:0000256" key="1">
    <source>
        <dbReference type="ARBA" id="ARBA00004370"/>
    </source>
</evidence>
<dbReference type="Gene3D" id="2.60.120.920">
    <property type="match status" value="1"/>
</dbReference>
<dbReference type="CDD" id="cd12910">
    <property type="entry name" value="SPRY_SSH4_like"/>
    <property type="match status" value="1"/>
</dbReference>
<evidence type="ECO:0000256" key="3">
    <source>
        <dbReference type="ARBA" id="ARBA00022989"/>
    </source>
</evidence>
<evidence type="ECO:0000256" key="5">
    <source>
        <dbReference type="SAM" id="MobiDB-lite"/>
    </source>
</evidence>
<sequence length="428" mass="46694">MCFGKSKNTLYDDEPPRPAPGQAPQQPIYAPDPSPKASMPPQYHHQSQAQPQAQYQPPPPQHQQQQQPPPPAELSGTSAPPVELSASDDFAPPPGPPPSSRPNHDHSDDYAPPSGPPPPRTTTRPLPDRHLPPDHQTRLRRAAPGPPPSHTKPAHDWESVVPDTSLFPPPPSFFSGFDRSPASNAPEHEAEAGEEWCMQHPLMAPLALDAGAQHLLQTHNTRLMPPSTGYRGTLEWTAHGVWAGRTDPSASDSCIIGYPPLYAVTQHSPLANAGRPKTIYYEVILPQDGNRGDVCLALGFTALPYPSFRMPGWHRASLAVHGDDGHRFVNDRWGGKTFTAPFRRGETVGIGMTFTGVEGRVVTDVFFTRQGKEVGRWNLHEEVDAHQDLPVTGLEGYHDLSCAIGTYSAVGFSVIFDPARWAYKPPVA</sequence>
<dbReference type="InterPro" id="IPR043136">
    <property type="entry name" value="B30.2/SPRY_sf"/>
</dbReference>
<feature type="compositionally biased region" description="Pro residues" evidence="5">
    <location>
        <begin position="91"/>
        <end position="100"/>
    </location>
</feature>
<organism evidence="6 7">
    <name type="scientific">Bombardia bombarda</name>
    <dbReference type="NCBI Taxonomy" id="252184"/>
    <lineage>
        <taxon>Eukaryota</taxon>
        <taxon>Fungi</taxon>
        <taxon>Dikarya</taxon>
        <taxon>Ascomycota</taxon>
        <taxon>Pezizomycotina</taxon>
        <taxon>Sordariomycetes</taxon>
        <taxon>Sordariomycetidae</taxon>
        <taxon>Sordariales</taxon>
        <taxon>Lasiosphaeriaceae</taxon>
        <taxon>Bombardia</taxon>
    </lineage>
</organism>
<dbReference type="AlphaFoldDB" id="A0AA40C9F8"/>
<reference evidence="6" key="1">
    <citation type="submission" date="2023-06" db="EMBL/GenBank/DDBJ databases">
        <title>Genome-scale phylogeny and comparative genomics of the fungal order Sordariales.</title>
        <authorList>
            <consortium name="Lawrence Berkeley National Laboratory"/>
            <person name="Hensen N."/>
            <person name="Bonometti L."/>
            <person name="Westerberg I."/>
            <person name="Brannstrom I.O."/>
            <person name="Guillou S."/>
            <person name="Cros-Aarteil S."/>
            <person name="Calhoun S."/>
            <person name="Haridas S."/>
            <person name="Kuo A."/>
            <person name="Mondo S."/>
            <person name="Pangilinan J."/>
            <person name="Riley R."/>
            <person name="LaButti K."/>
            <person name="Andreopoulos B."/>
            <person name="Lipzen A."/>
            <person name="Chen C."/>
            <person name="Yanf M."/>
            <person name="Daum C."/>
            <person name="Ng V."/>
            <person name="Clum A."/>
            <person name="Steindorff A."/>
            <person name="Ohm R."/>
            <person name="Martin F."/>
            <person name="Silar P."/>
            <person name="Natvig D."/>
            <person name="Lalanne C."/>
            <person name="Gautier V."/>
            <person name="Ament-velasquez S.L."/>
            <person name="Kruys A."/>
            <person name="Hutchinson M.I."/>
            <person name="Powell A.J."/>
            <person name="Barry K."/>
            <person name="Miller A.N."/>
            <person name="Grigoriev I.V."/>
            <person name="Debuchy R."/>
            <person name="Gladieux P."/>
            <person name="Thoren M.H."/>
            <person name="Johannesson H."/>
        </authorList>
    </citation>
    <scope>NUCLEOTIDE SEQUENCE</scope>
    <source>
        <strain evidence="6">SMH3391-2</strain>
    </source>
</reference>
<comment type="subcellular location">
    <subcellularLocation>
        <location evidence="1">Membrane</location>
    </subcellularLocation>
</comment>
<feature type="compositionally biased region" description="Low complexity" evidence="5">
    <location>
        <begin position="40"/>
        <end position="55"/>
    </location>
</feature>
<accession>A0AA40C9F8</accession>
<keyword evidence="3" id="KW-1133">Transmembrane helix</keyword>
<proteinExistence type="predicted"/>
<feature type="compositionally biased region" description="Low complexity" evidence="5">
    <location>
        <begin position="20"/>
        <end position="31"/>
    </location>
</feature>
<gene>
    <name evidence="6" type="ORF">B0T17DRAFT_615769</name>
</gene>
<keyword evidence="4" id="KW-0472">Membrane</keyword>
<feature type="compositionally biased region" description="Basic and acidic residues" evidence="5">
    <location>
        <begin position="126"/>
        <end position="137"/>
    </location>
</feature>
<dbReference type="PRINTS" id="PR01217">
    <property type="entry name" value="PRICHEXTENSN"/>
</dbReference>
<protein>
    <recommendedName>
        <fullName evidence="8">SPRY domain-containing protein</fullName>
    </recommendedName>
</protein>
<evidence type="ECO:0008006" key="8">
    <source>
        <dbReference type="Google" id="ProtNLM"/>
    </source>
</evidence>
<evidence type="ECO:0000256" key="4">
    <source>
        <dbReference type="ARBA" id="ARBA00023136"/>
    </source>
</evidence>
<keyword evidence="2" id="KW-0812">Transmembrane</keyword>
<dbReference type="PANTHER" id="PTHR12864">
    <property type="entry name" value="RAN BINDING PROTEIN 9-RELATED"/>
    <property type="match status" value="1"/>
</dbReference>
<evidence type="ECO:0000313" key="7">
    <source>
        <dbReference type="Proteomes" id="UP001174934"/>
    </source>
</evidence>
<dbReference type="Proteomes" id="UP001174934">
    <property type="component" value="Unassembled WGS sequence"/>
</dbReference>
<dbReference type="InterPro" id="IPR035780">
    <property type="entry name" value="SPRY_Ssh4-like"/>
</dbReference>